<protein>
    <submittedName>
        <fullName evidence="1">(Atlantic silverside) hypothetical protein</fullName>
    </submittedName>
</protein>
<evidence type="ECO:0000313" key="2">
    <source>
        <dbReference type="Proteomes" id="UP000677803"/>
    </source>
</evidence>
<comment type="caution">
    <text evidence="1">The sequence shown here is derived from an EMBL/GenBank/DDBJ whole genome shotgun (WGS) entry which is preliminary data.</text>
</comment>
<organism evidence="1 2">
    <name type="scientific">Menidia menidia</name>
    <name type="common">Atlantic silverside</name>
    <dbReference type="NCBI Taxonomy" id="238744"/>
    <lineage>
        <taxon>Eukaryota</taxon>
        <taxon>Metazoa</taxon>
        <taxon>Chordata</taxon>
        <taxon>Craniata</taxon>
        <taxon>Vertebrata</taxon>
        <taxon>Euteleostomi</taxon>
        <taxon>Actinopterygii</taxon>
        <taxon>Neopterygii</taxon>
        <taxon>Teleostei</taxon>
        <taxon>Neoteleostei</taxon>
        <taxon>Acanthomorphata</taxon>
        <taxon>Ovalentaria</taxon>
        <taxon>Atherinomorphae</taxon>
        <taxon>Atheriniformes</taxon>
        <taxon>Atherinopsidae</taxon>
        <taxon>Menidiinae</taxon>
        <taxon>Menidia</taxon>
    </lineage>
</organism>
<reference evidence="1" key="1">
    <citation type="submission" date="2021-05" db="EMBL/GenBank/DDBJ databases">
        <authorList>
            <person name="Tigano A."/>
        </authorList>
    </citation>
    <scope>NUCLEOTIDE SEQUENCE</scope>
</reference>
<dbReference type="EMBL" id="CAJRST010039999">
    <property type="protein sequence ID" value="CAG6017134.1"/>
    <property type="molecule type" value="Genomic_DNA"/>
</dbReference>
<dbReference type="Proteomes" id="UP000677803">
    <property type="component" value="Unassembled WGS sequence"/>
</dbReference>
<feature type="non-terminal residue" evidence="1">
    <location>
        <position position="45"/>
    </location>
</feature>
<keyword evidence="2" id="KW-1185">Reference proteome</keyword>
<evidence type="ECO:0000313" key="1">
    <source>
        <dbReference type="EMBL" id="CAG6017134.1"/>
    </source>
</evidence>
<dbReference type="AlphaFoldDB" id="A0A8S4BN71"/>
<gene>
    <name evidence="1" type="ORF">MMEN_LOCUS20617</name>
</gene>
<sequence>RRRGVCNTGIGFPPCACALHTYYRPVQGDSESKPFLDPTVTSLAW</sequence>
<name>A0A8S4BN71_9TELE</name>
<proteinExistence type="predicted"/>
<accession>A0A8S4BN71</accession>